<evidence type="ECO:0000313" key="12">
    <source>
        <dbReference type="EMBL" id="KAF9525445.1"/>
    </source>
</evidence>
<dbReference type="GO" id="GO:0000981">
    <property type="term" value="F:DNA-binding transcription factor activity, RNA polymerase II-specific"/>
    <property type="evidence" value="ECO:0007669"/>
    <property type="project" value="TreeGrafter"/>
</dbReference>
<dbReference type="AlphaFoldDB" id="A0A9P6EAI0"/>
<comment type="similarity">
    <text evidence="2">Belongs to the NFX1 family.</text>
</comment>
<dbReference type="Pfam" id="PF01422">
    <property type="entry name" value="zf-NF-X1"/>
    <property type="match status" value="7"/>
</dbReference>
<dbReference type="SMART" id="SM00438">
    <property type="entry name" value="ZnF_NFX"/>
    <property type="match status" value="7"/>
</dbReference>
<dbReference type="GO" id="GO:0000122">
    <property type="term" value="P:negative regulation of transcription by RNA polymerase II"/>
    <property type="evidence" value="ECO:0007669"/>
    <property type="project" value="TreeGrafter"/>
</dbReference>
<keyword evidence="8" id="KW-0804">Transcription</keyword>
<dbReference type="EMBL" id="MU157884">
    <property type="protein sequence ID" value="KAF9525445.1"/>
    <property type="molecule type" value="Genomic_DNA"/>
</dbReference>
<dbReference type="InterPro" id="IPR001374">
    <property type="entry name" value="R3H_dom"/>
</dbReference>
<evidence type="ECO:0000259" key="11">
    <source>
        <dbReference type="PROSITE" id="PS51061"/>
    </source>
</evidence>
<evidence type="ECO:0000313" key="13">
    <source>
        <dbReference type="Proteomes" id="UP000807306"/>
    </source>
</evidence>
<dbReference type="SUPFAM" id="SSF82708">
    <property type="entry name" value="R3H domain"/>
    <property type="match status" value="1"/>
</dbReference>
<dbReference type="GO" id="GO:0005634">
    <property type="term" value="C:nucleus"/>
    <property type="evidence" value="ECO:0007669"/>
    <property type="project" value="UniProtKB-SubCell"/>
</dbReference>
<feature type="region of interest" description="Disordered" evidence="10">
    <location>
        <begin position="969"/>
        <end position="1044"/>
    </location>
</feature>
<comment type="caution">
    <text evidence="12">The sequence shown here is derived from an EMBL/GenBank/DDBJ whole genome shotgun (WGS) entry which is preliminary data.</text>
</comment>
<feature type="compositionally biased region" description="Polar residues" evidence="10">
    <location>
        <begin position="69"/>
        <end position="92"/>
    </location>
</feature>
<evidence type="ECO:0000256" key="3">
    <source>
        <dbReference type="ARBA" id="ARBA00022723"/>
    </source>
</evidence>
<sequence>MEASNTSNSTTGAISGSPMAEGGSSNNKPPRRRPQSRPNPPPGADSASGEPRQNSRHRGPRKRPHTLDNAPNSTSQLSGEAGSVNPSLSTGDVSKKRVRNRRPVSNPTNTDAPSNSGPPNARQEGSRRRANFGGGLTTQEEVRSTSDQKPSDRRRGKARPGLPEGDDLTSTLIRELSTPPYPDCPICFSSIRPEHAIWSCSPSIPIVVSNEAQVREYCWTAFHVRCIRSWADKSVKEVADAWRARGESDRKGDWRCPGCQAKRETVPAGYWCFCHSTAEPKPARLSTPHSCGSSCSRTRESGCGHACPMQCHPGPCPQCQITTRLSCYCPRKQEKVFRCGIDTRGKKRALRDLSCGNICARPLNCGKHQCQKMCHDGPCDDCDVMEVGRCLCGKEKREVRCGTGEQVESFVEGEPPWVGRFTCDQTCNRFFDCGKHTCQKPCHSPSSKPTICPRSPSQITHCPCGKHTVARQSSSDASQYDFPARTDCSDPIPTCTSTCSKPHPSCGHLCTGKCHTGPCPPCSVQIVRPCRCGATTRGLTCFMIHSDKNSPEEKEILCDKPCQALRACGRHQCRRVCCPLASLALGTGRKGKKRAQTSVEDSTGIGEEQGGLHECDLVCGKTLSCGNHRCEMKDHKGGCPPCLRSSFEELICACGRTVYEPPIPCGTRMECHYPCPLPRTICDHPNTSHACHDHDVPCPPCPHLTNKACACGKKIVTNVRCSLETEKVSCGTVCGKLMSCGFHHCERLCHGDECGACVAPCGKSRKSCLPNHHPCTEPCHAPSSCIESEPCQALVTIYCPCGRIKQSVSCGRTSSSGPASRVNQQMLKCTNDCQIAKRNARLAEALGINSEAREKTNAAVVYSDELCSFARLNGKFLPIVEKAFGDFVQSDKRTQVLPHMPLERRKFVHDLASVYRMDTQMVDQEPHRSVQLLRRLDTRIPAPLLSAHISMTGPAPGLGKLADLKNLRGPASSTSSGGVSLSTNSSSWRSASGGGAAPHAGAPAQRGWASVLAKPSPSSTPQMTPTRALTPLGGRAQAATTPVIRSASPIPRVVTPIPAATNIVQENIPDNWEDEV</sequence>
<evidence type="ECO:0000256" key="6">
    <source>
        <dbReference type="ARBA" id="ARBA00022833"/>
    </source>
</evidence>
<evidence type="ECO:0000256" key="10">
    <source>
        <dbReference type="SAM" id="MobiDB-lite"/>
    </source>
</evidence>
<dbReference type="InterPro" id="IPR000967">
    <property type="entry name" value="Znf_NFX1"/>
</dbReference>
<feature type="compositionally biased region" description="Basic residues" evidence="10">
    <location>
        <begin position="54"/>
        <end position="64"/>
    </location>
</feature>
<dbReference type="Gene3D" id="3.30.1370.50">
    <property type="entry name" value="R3H-like domain"/>
    <property type="match status" value="1"/>
</dbReference>
<accession>A0A9P6EAI0</accession>
<dbReference type="CDD" id="cd02325">
    <property type="entry name" value="R3H"/>
    <property type="match status" value="1"/>
</dbReference>
<evidence type="ECO:0000256" key="7">
    <source>
        <dbReference type="ARBA" id="ARBA00023015"/>
    </source>
</evidence>
<feature type="domain" description="R3H" evidence="11">
    <location>
        <begin position="874"/>
        <end position="936"/>
    </location>
</feature>
<feature type="compositionally biased region" description="Low complexity" evidence="10">
    <location>
        <begin position="1015"/>
        <end position="1026"/>
    </location>
</feature>
<keyword evidence="13" id="KW-1185">Reference proteome</keyword>
<feature type="compositionally biased region" description="Polar residues" evidence="10">
    <location>
        <begin position="1"/>
        <end position="14"/>
    </location>
</feature>
<evidence type="ECO:0000256" key="9">
    <source>
        <dbReference type="ARBA" id="ARBA00023242"/>
    </source>
</evidence>
<keyword evidence="7" id="KW-0805">Transcription regulation</keyword>
<dbReference type="PANTHER" id="PTHR12360">
    <property type="entry name" value="NUCLEAR TRANSCRIPTION FACTOR, X-BOX BINDING 1 NFX1"/>
    <property type="match status" value="1"/>
</dbReference>
<evidence type="ECO:0000256" key="1">
    <source>
        <dbReference type="ARBA" id="ARBA00004123"/>
    </source>
</evidence>
<evidence type="ECO:0000256" key="5">
    <source>
        <dbReference type="ARBA" id="ARBA00022771"/>
    </source>
</evidence>
<feature type="compositionally biased region" description="Low complexity" evidence="10">
    <location>
        <begin position="972"/>
        <end position="1004"/>
    </location>
</feature>
<feature type="compositionally biased region" description="Polar residues" evidence="10">
    <location>
        <begin position="103"/>
        <end position="118"/>
    </location>
</feature>
<feature type="compositionally biased region" description="Basic and acidic residues" evidence="10">
    <location>
        <begin position="140"/>
        <end position="153"/>
    </location>
</feature>
<dbReference type="OrthoDB" id="6512771at2759"/>
<keyword evidence="6" id="KW-0862">Zinc</keyword>
<keyword evidence="9" id="KW-0539">Nucleus</keyword>
<dbReference type="PROSITE" id="PS51061">
    <property type="entry name" value="R3H"/>
    <property type="match status" value="1"/>
</dbReference>
<keyword evidence="3" id="KW-0479">Metal-binding</keyword>
<organism evidence="12 13">
    <name type="scientific">Crepidotus variabilis</name>
    <dbReference type="NCBI Taxonomy" id="179855"/>
    <lineage>
        <taxon>Eukaryota</taxon>
        <taxon>Fungi</taxon>
        <taxon>Dikarya</taxon>
        <taxon>Basidiomycota</taxon>
        <taxon>Agaricomycotina</taxon>
        <taxon>Agaricomycetes</taxon>
        <taxon>Agaricomycetidae</taxon>
        <taxon>Agaricales</taxon>
        <taxon>Agaricineae</taxon>
        <taxon>Crepidotaceae</taxon>
        <taxon>Crepidotus</taxon>
    </lineage>
</organism>
<name>A0A9P6EAI0_9AGAR</name>
<comment type="subcellular location">
    <subcellularLocation>
        <location evidence="1">Nucleus</location>
    </subcellularLocation>
</comment>
<dbReference type="InterPro" id="IPR036867">
    <property type="entry name" value="R3H_dom_sf"/>
</dbReference>
<dbReference type="InterPro" id="IPR034078">
    <property type="entry name" value="NFX1_fam"/>
</dbReference>
<gene>
    <name evidence="12" type="ORF">CPB83DRAFT_859575</name>
</gene>
<dbReference type="Pfam" id="PF01424">
    <property type="entry name" value="R3H"/>
    <property type="match status" value="1"/>
</dbReference>
<dbReference type="PANTHER" id="PTHR12360:SF12">
    <property type="entry name" value="TRANSCRIPTIONAL REPRESSOR NF-X1"/>
    <property type="match status" value="1"/>
</dbReference>
<feature type="region of interest" description="Disordered" evidence="10">
    <location>
        <begin position="1"/>
        <end position="168"/>
    </location>
</feature>
<evidence type="ECO:0000256" key="4">
    <source>
        <dbReference type="ARBA" id="ARBA00022737"/>
    </source>
</evidence>
<dbReference type="Proteomes" id="UP000807306">
    <property type="component" value="Unassembled WGS sequence"/>
</dbReference>
<keyword evidence="4" id="KW-0677">Repeat</keyword>
<evidence type="ECO:0000256" key="8">
    <source>
        <dbReference type="ARBA" id="ARBA00023163"/>
    </source>
</evidence>
<keyword evidence="5" id="KW-0863">Zinc-finger</keyword>
<proteinExistence type="inferred from homology"/>
<dbReference type="GO" id="GO:0000977">
    <property type="term" value="F:RNA polymerase II transcription regulatory region sequence-specific DNA binding"/>
    <property type="evidence" value="ECO:0007669"/>
    <property type="project" value="TreeGrafter"/>
</dbReference>
<dbReference type="CDD" id="cd06008">
    <property type="entry name" value="NF-X1-zinc-finger"/>
    <property type="match status" value="6"/>
</dbReference>
<evidence type="ECO:0000256" key="2">
    <source>
        <dbReference type="ARBA" id="ARBA00007269"/>
    </source>
</evidence>
<protein>
    <recommendedName>
        <fullName evidence="11">R3H domain-containing protein</fullName>
    </recommendedName>
</protein>
<reference evidence="12" key="1">
    <citation type="submission" date="2020-11" db="EMBL/GenBank/DDBJ databases">
        <authorList>
            <consortium name="DOE Joint Genome Institute"/>
            <person name="Ahrendt S."/>
            <person name="Riley R."/>
            <person name="Andreopoulos W."/>
            <person name="Labutti K."/>
            <person name="Pangilinan J."/>
            <person name="Ruiz-Duenas F.J."/>
            <person name="Barrasa J.M."/>
            <person name="Sanchez-Garcia M."/>
            <person name="Camarero S."/>
            <person name="Miyauchi S."/>
            <person name="Serrano A."/>
            <person name="Linde D."/>
            <person name="Babiker R."/>
            <person name="Drula E."/>
            <person name="Ayuso-Fernandez I."/>
            <person name="Pacheco R."/>
            <person name="Padilla G."/>
            <person name="Ferreira P."/>
            <person name="Barriuso J."/>
            <person name="Kellner H."/>
            <person name="Castanera R."/>
            <person name="Alfaro M."/>
            <person name="Ramirez L."/>
            <person name="Pisabarro A.G."/>
            <person name="Kuo A."/>
            <person name="Tritt A."/>
            <person name="Lipzen A."/>
            <person name="He G."/>
            <person name="Yan M."/>
            <person name="Ng V."/>
            <person name="Cullen D."/>
            <person name="Martin F."/>
            <person name="Rosso M.-N."/>
            <person name="Henrissat B."/>
            <person name="Hibbett D."/>
            <person name="Martinez A.T."/>
            <person name="Grigoriev I.V."/>
        </authorList>
    </citation>
    <scope>NUCLEOTIDE SEQUENCE</scope>
    <source>
        <strain evidence="12">CBS 506.95</strain>
    </source>
</reference>
<dbReference type="GO" id="GO:0008270">
    <property type="term" value="F:zinc ion binding"/>
    <property type="evidence" value="ECO:0007669"/>
    <property type="project" value="UniProtKB-KW"/>
</dbReference>